<protein>
    <submittedName>
        <fullName evidence="1">Uncharacterized protein</fullName>
    </submittedName>
</protein>
<comment type="caution">
    <text evidence="1">The sequence shown here is derived from an EMBL/GenBank/DDBJ whole genome shotgun (WGS) entry which is preliminary data.</text>
</comment>
<evidence type="ECO:0000313" key="1">
    <source>
        <dbReference type="EMBL" id="MBA0750065.1"/>
    </source>
</evidence>
<dbReference type="Proteomes" id="UP000593579">
    <property type="component" value="Unassembled WGS sequence"/>
</dbReference>
<dbReference type="AlphaFoldDB" id="A0A7J9CPD7"/>
<evidence type="ECO:0000313" key="2">
    <source>
        <dbReference type="Proteomes" id="UP000593579"/>
    </source>
</evidence>
<sequence length="28" mass="3091">MATLQIVKVVCWLVGWLKSVLCRQAGST</sequence>
<proteinExistence type="predicted"/>
<keyword evidence="2" id="KW-1185">Reference proteome</keyword>
<organism evidence="1 2">
    <name type="scientific">Gossypium gossypioides</name>
    <name type="common">Mexican cotton</name>
    <name type="synonym">Selera gossypioides</name>
    <dbReference type="NCBI Taxonomy" id="34282"/>
    <lineage>
        <taxon>Eukaryota</taxon>
        <taxon>Viridiplantae</taxon>
        <taxon>Streptophyta</taxon>
        <taxon>Embryophyta</taxon>
        <taxon>Tracheophyta</taxon>
        <taxon>Spermatophyta</taxon>
        <taxon>Magnoliopsida</taxon>
        <taxon>eudicotyledons</taxon>
        <taxon>Gunneridae</taxon>
        <taxon>Pentapetalae</taxon>
        <taxon>rosids</taxon>
        <taxon>malvids</taxon>
        <taxon>Malvales</taxon>
        <taxon>Malvaceae</taxon>
        <taxon>Malvoideae</taxon>
        <taxon>Gossypium</taxon>
    </lineage>
</organism>
<dbReference type="EMBL" id="JABEZY010000011">
    <property type="protein sequence ID" value="MBA0750065.1"/>
    <property type="molecule type" value="Genomic_DNA"/>
</dbReference>
<accession>A0A7J9CPD7</accession>
<name>A0A7J9CPD7_GOSGO</name>
<feature type="non-terminal residue" evidence="1">
    <location>
        <position position="1"/>
    </location>
</feature>
<reference evidence="1 2" key="1">
    <citation type="journal article" date="2019" name="Genome Biol. Evol.">
        <title>Insights into the evolution of the New World diploid cottons (Gossypium, subgenus Houzingenia) based on genome sequencing.</title>
        <authorList>
            <person name="Grover C.E."/>
            <person name="Arick M.A. 2nd"/>
            <person name="Thrash A."/>
            <person name="Conover J.L."/>
            <person name="Sanders W.S."/>
            <person name="Peterson D.G."/>
            <person name="Frelichowski J.E."/>
            <person name="Scheffler J.A."/>
            <person name="Scheffler B.E."/>
            <person name="Wendel J.F."/>
        </authorList>
    </citation>
    <scope>NUCLEOTIDE SEQUENCE [LARGE SCALE GENOMIC DNA]</scope>
    <source>
        <strain evidence="1">5</strain>
        <tissue evidence="1">Leaf</tissue>
    </source>
</reference>
<gene>
    <name evidence="1" type="ORF">Gogos_003927</name>
</gene>